<evidence type="ECO:0000313" key="2">
    <source>
        <dbReference type="Proteomes" id="UP000485058"/>
    </source>
</evidence>
<name>A0A6A0APF9_HAELA</name>
<reference evidence="1 2" key="1">
    <citation type="submission" date="2020-02" db="EMBL/GenBank/DDBJ databases">
        <title>Draft genome sequence of Haematococcus lacustris strain NIES-144.</title>
        <authorList>
            <person name="Morimoto D."/>
            <person name="Nakagawa S."/>
            <person name="Yoshida T."/>
            <person name="Sawayama S."/>
        </authorList>
    </citation>
    <scope>NUCLEOTIDE SEQUENCE [LARGE SCALE GENOMIC DNA]</scope>
    <source>
        <strain evidence="1 2">NIES-144</strain>
    </source>
</reference>
<feature type="non-terminal residue" evidence="1">
    <location>
        <position position="26"/>
    </location>
</feature>
<dbReference type="EMBL" id="BLLF01008867">
    <property type="protein sequence ID" value="GFH33547.1"/>
    <property type="molecule type" value="Genomic_DNA"/>
</dbReference>
<dbReference type="Proteomes" id="UP000485058">
    <property type="component" value="Unassembled WGS sequence"/>
</dbReference>
<dbReference type="AlphaFoldDB" id="A0A6A0APF9"/>
<feature type="non-terminal residue" evidence="1">
    <location>
        <position position="1"/>
    </location>
</feature>
<gene>
    <name evidence="1" type="ORF">HaLaN_32936</name>
</gene>
<sequence>MQHRLNSPWCRLTSSPWSLTWWQLSR</sequence>
<protein>
    <submittedName>
        <fullName evidence="1">Uncharacterized protein</fullName>
    </submittedName>
</protein>
<comment type="caution">
    <text evidence="1">The sequence shown here is derived from an EMBL/GenBank/DDBJ whole genome shotgun (WGS) entry which is preliminary data.</text>
</comment>
<keyword evidence="2" id="KW-1185">Reference proteome</keyword>
<accession>A0A6A0APF9</accession>
<proteinExistence type="predicted"/>
<organism evidence="1 2">
    <name type="scientific">Haematococcus lacustris</name>
    <name type="common">Green alga</name>
    <name type="synonym">Haematococcus pluvialis</name>
    <dbReference type="NCBI Taxonomy" id="44745"/>
    <lineage>
        <taxon>Eukaryota</taxon>
        <taxon>Viridiplantae</taxon>
        <taxon>Chlorophyta</taxon>
        <taxon>core chlorophytes</taxon>
        <taxon>Chlorophyceae</taxon>
        <taxon>CS clade</taxon>
        <taxon>Chlamydomonadales</taxon>
        <taxon>Haematococcaceae</taxon>
        <taxon>Haematococcus</taxon>
    </lineage>
</organism>
<evidence type="ECO:0000313" key="1">
    <source>
        <dbReference type="EMBL" id="GFH33547.1"/>
    </source>
</evidence>